<keyword evidence="6" id="KW-1185">Reference proteome</keyword>
<gene>
    <name evidence="5" type="primary">argD_2</name>
    <name evidence="4" type="synonym">argD</name>
    <name evidence="5" type="ORF">AMOR_49350</name>
</gene>
<dbReference type="GO" id="GO:0008483">
    <property type="term" value="F:transaminase activity"/>
    <property type="evidence" value="ECO:0007669"/>
    <property type="project" value="UniProtKB-KW"/>
</dbReference>
<proteinExistence type="inferred from homology"/>
<keyword evidence="4" id="KW-0028">Amino-acid biosynthesis</keyword>
<dbReference type="PANTHER" id="PTHR11986">
    <property type="entry name" value="AMINOTRANSFERASE CLASS III"/>
    <property type="match status" value="1"/>
</dbReference>
<feature type="binding site" evidence="4">
    <location>
        <position position="281"/>
    </location>
    <ligand>
        <name>N(2)-acetyl-L-ornithine</name>
        <dbReference type="ChEBI" id="CHEBI:57805"/>
    </ligand>
</feature>
<dbReference type="PROSITE" id="PS00600">
    <property type="entry name" value="AA_TRANSFER_CLASS_3"/>
    <property type="match status" value="1"/>
</dbReference>
<dbReference type="PANTHER" id="PTHR11986:SF113">
    <property type="entry name" value="SUCCINYLORNITHINE TRANSAMINASE"/>
    <property type="match status" value="1"/>
</dbReference>
<evidence type="ECO:0000313" key="6">
    <source>
        <dbReference type="Proteomes" id="UP001162891"/>
    </source>
</evidence>
<dbReference type="CDD" id="cd00610">
    <property type="entry name" value="OAT_like"/>
    <property type="match status" value="1"/>
</dbReference>
<feature type="binding site" evidence="4">
    <location>
        <position position="139"/>
    </location>
    <ligand>
        <name>pyridoxal 5'-phosphate</name>
        <dbReference type="ChEBI" id="CHEBI:597326"/>
    </ligand>
</feature>
<accession>A0ABN6N208</accession>
<comment type="subcellular location">
    <subcellularLocation>
        <location evidence="4">Cytoplasm</location>
    </subcellularLocation>
</comment>
<feature type="modified residue" description="N6-(pyridoxal phosphate)lysine" evidence="4">
    <location>
        <position position="253"/>
    </location>
</feature>
<evidence type="ECO:0000313" key="5">
    <source>
        <dbReference type="EMBL" id="BDG05939.1"/>
    </source>
</evidence>
<keyword evidence="2 4" id="KW-0808">Transferase</keyword>
<dbReference type="InterPro" id="IPR015422">
    <property type="entry name" value="PyrdxlP-dep_Trfase_small"/>
</dbReference>
<comment type="catalytic activity">
    <reaction evidence="4">
        <text>N(2)-acetyl-L-ornithine + 2-oxoglutarate = N-acetyl-L-glutamate 5-semialdehyde + L-glutamate</text>
        <dbReference type="Rhea" id="RHEA:18049"/>
        <dbReference type="ChEBI" id="CHEBI:16810"/>
        <dbReference type="ChEBI" id="CHEBI:29123"/>
        <dbReference type="ChEBI" id="CHEBI:29985"/>
        <dbReference type="ChEBI" id="CHEBI:57805"/>
        <dbReference type="EC" id="2.6.1.11"/>
    </reaction>
</comment>
<dbReference type="NCBIfam" id="NF002325">
    <property type="entry name" value="PRK01278.1"/>
    <property type="match status" value="1"/>
</dbReference>
<dbReference type="InterPro" id="IPR015421">
    <property type="entry name" value="PyrdxlP-dep_Trfase_major"/>
</dbReference>
<dbReference type="PIRSF" id="PIRSF000521">
    <property type="entry name" value="Transaminase_4ab_Lys_Orn"/>
    <property type="match status" value="1"/>
</dbReference>
<comment type="similarity">
    <text evidence="4">Belongs to the class-III pyridoxal-phosphate-dependent aminotransferase family. ArgD subfamily.</text>
</comment>
<dbReference type="NCBIfam" id="NF002874">
    <property type="entry name" value="PRK03244.1"/>
    <property type="match status" value="1"/>
</dbReference>
<evidence type="ECO:0000256" key="1">
    <source>
        <dbReference type="ARBA" id="ARBA00022576"/>
    </source>
</evidence>
<evidence type="ECO:0000256" key="2">
    <source>
        <dbReference type="ARBA" id="ARBA00022679"/>
    </source>
</evidence>
<dbReference type="InterPro" id="IPR050103">
    <property type="entry name" value="Class-III_PLP-dep_AT"/>
</dbReference>
<dbReference type="EMBL" id="AP025591">
    <property type="protein sequence ID" value="BDG05939.1"/>
    <property type="molecule type" value="Genomic_DNA"/>
</dbReference>
<dbReference type="Gene3D" id="3.40.640.10">
    <property type="entry name" value="Type I PLP-dependent aspartate aminotransferase-like (Major domain)"/>
    <property type="match status" value="1"/>
</dbReference>
<dbReference type="Pfam" id="PF00202">
    <property type="entry name" value="Aminotran_3"/>
    <property type="match status" value="1"/>
</dbReference>
<comment type="miscellaneous">
    <text evidence="4">May also have succinyldiaminopimelate aminotransferase activity, thus carrying out the corresponding step in lysine biosynthesis.</text>
</comment>
<feature type="binding site" evidence="4">
    <location>
        <begin position="106"/>
        <end position="107"/>
    </location>
    <ligand>
        <name>pyridoxal 5'-phosphate</name>
        <dbReference type="ChEBI" id="CHEBI:597326"/>
    </ligand>
</feature>
<dbReference type="RefSeq" id="WP_248355137.1">
    <property type="nucleotide sequence ID" value="NZ_AP025591.1"/>
</dbReference>
<dbReference type="Proteomes" id="UP001162891">
    <property type="component" value="Chromosome"/>
</dbReference>
<dbReference type="SUPFAM" id="SSF53383">
    <property type="entry name" value="PLP-dependent transferases"/>
    <property type="match status" value="1"/>
</dbReference>
<comment type="cofactor">
    <cofactor evidence="4">
        <name>pyridoxal 5'-phosphate</name>
        <dbReference type="ChEBI" id="CHEBI:597326"/>
    </cofactor>
    <text evidence="4">Binds 1 pyridoxal phosphate per subunit.</text>
</comment>
<protein>
    <recommendedName>
        <fullName evidence="4">Acetylornithine aminotransferase</fullName>
        <shortName evidence="4">ACOAT</shortName>
        <ecNumber evidence="4">2.6.1.11</ecNumber>
    </recommendedName>
</protein>
<reference evidence="6" key="1">
    <citation type="journal article" date="2022" name="Int. J. Syst. Evol. Microbiol.">
        <title>Anaeromyxobacter oryzae sp. nov., Anaeromyxobacter diazotrophicus sp. nov. and Anaeromyxobacter paludicola sp. nov., isolated from paddy soils.</title>
        <authorList>
            <person name="Itoh H."/>
            <person name="Xu Z."/>
            <person name="Mise K."/>
            <person name="Masuda Y."/>
            <person name="Ushijima N."/>
            <person name="Hayakawa C."/>
            <person name="Shiratori Y."/>
            <person name="Senoo K."/>
        </authorList>
    </citation>
    <scope>NUCLEOTIDE SEQUENCE [LARGE SCALE GENOMIC DNA]</scope>
    <source>
        <strain evidence="6">Red232</strain>
    </source>
</reference>
<feature type="binding site" evidence="4">
    <location>
        <position position="142"/>
    </location>
    <ligand>
        <name>N(2)-acetyl-L-ornithine</name>
        <dbReference type="ChEBI" id="CHEBI:57805"/>
    </ligand>
</feature>
<dbReference type="InterPro" id="IPR005814">
    <property type="entry name" value="Aminotrans_3"/>
</dbReference>
<organism evidence="5 6">
    <name type="scientific">Anaeromyxobacter oryzae</name>
    <dbReference type="NCBI Taxonomy" id="2918170"/>
    <lineage>
        <taxon>Bacteria</taxon>
        <taxon>Pseudomonadati</taxon>
        <taxon>Myxococcota</taxon>
        <taxon>Myxococcia</taxon>
        <taxon>Myxococcales</taxon>
        <taxon>Cystobacterineae</taxon>
        <taxon>Anaeromyxobacteraceae</taxon>
        <taxon>Anaeromyxobacter</taxon>
    </lineage>
</organism>
<keyword evidence="3 4" id="KW-0663">Pyridoxal phosphate</keyword>
<dbReference type="InterPro" id="IPR049704">
    <property type="entry name" value="Aminotrans_3_PPA_site"/>
</dbReference>
<comment type="pathway">
    <text evidence="4">Amino-acid biosynthesis; L-arginine biosynthesis; N(2)-acetyl-L-ornithine from L-glutamate: step 4/4.</text>
</comment>
<dbReference type="Gene3D" id="3.90.1150.10">
    <property type="entry name" value="Aspartate Aminotransferase, domain 1"/>
    <property type="match status" value="1"/>
</dbReference>
<keyword evidence="1 4" id="KW-0032">Aminotransferase</keyword>
<dbReference type="InterPro" id="IPR015424">
    <property type="entry name" value="PyrdxlP-dep_Trfase"/>
</dbReference>
<sequence length="400" mass="42276">MTGNESVAQRAQKVLTPNYRQSIALVRGEGVRVWDADGKEYLDFLGGVAVNVLGHCHPALVAALEAQARTVWHVSNHYFIPRQVELAEALLAVTPWARRAFFCNSGAEANEAMLKLARKYHSDRGHPERNEIVACHDSFHGRTLFTVTVGGQEKYRHGFEPVVPGVRHVPFGDVAALEAAVGDRTAAFIVEPILGESGVVPAPEGYLKAARELTRKRGALLLLDEVQTGIGRTGKTWAHEWAGVTPDLMSSAKALGGGFPIGALLATEEVGAHLTPGSHGSTFGGNPLACAVALAVLKELREGVLERSREVSARLVAGLEKLRAGGRVDRIRGQGMLLGVVVKGVAAGEVMKAARARGLLVNAIGDDVLRLAPPLTLTAAEADLAVERLGAALAAAPAKA</sequence>
<feature type="binding site" evidence="4">
    <location>
        <begin position="224"/>
        <end position="227"/>
    </location>
    <ligand>
        <name>pyridoxal 5'-phosphate</name>
        <dbReference type="ChEBI" id="CHEBI:597326"/>
    </ligand>
</feature>
<keyword evidence="4" id="KW-0055">Arginine biosynthesis</keyword>
<keyword evidence="4" id="KW-0963">Cytoplasm</keyword>
<dbReference type="NCBIfam" id="TIGR00707">
    <property type="entry name" value="argD"/>
    <property type="match status" value="1"/>
</dbReference>
<comment type="subunit">
    <text evidence="4">Homodimer.</text>
</comment>
<dbReference type="InterPro" id="IPR004636">
    <property type="entry name" value="AcOrn/SuccOrn_fam"/>
</dbReference>
<dbReference type="EC" id="2.6.1.11" evidence="4"/>
<dbReference type="HAMAP" id="MF_01107">
    <property type="entry name" value="ArgD_aminotrans_3"/>
    <property type="match status" value="1"/>
</dbReference>
<feature type="binding site" evidence="4">
    <location>
        <position position="282"/>
    </location>
    <ligand>
        <name>pyridoxal 5'-phosphate</name>
        <dbReference type="ChEBI" id="CHEBI:597326"/>
    </ligand>
</feature>
<evidence type="ECO:0000256" key="4">
    <source>
        <dbReference type="HAMAP-Rule" id="MF_01107"/>
    </source>
</evidence>
<evidence type="ECO:0000256" key="3">
    <source>
        <dbReference type="ARBA" id="ARBA00022898"/>
    </source>
</evidence>
<name>A0ABN6N208_9BACT</name>